<dbReference type="PDB" id="4G6Q">
    <property type="method" value="X-ray"/>
    <property type="resolution" value="2.08 A"/>
    <property type="chains" value="A/B=1-179"/>
</dbReference>
<sequence length="179" mass="19765">METTGQMPATSSLVDLLHHPLRWRITQLLIGRSLTTRELAELLPDVATTTLYRQVGILVKAGVLMVTAEHQVRGAVERTYTLNTQAGDADHDGVDADRLRTMFTVFVAGVGGHLDQYLEREQIDPLADGIAFRQTALNLSDEELAEFLTAFGEFLAPYVAHSPAPDRTRRVLSTILIPD</sequence>
<dbReference type="eggNOG" id="COG0640">
    <property type="taxonomic scope" value="Bacteria"/>
</dbReference>
<keyword evidence="3" id="KW-0002">3D-structure</keyword>
<dbReference type="STRING" id="479435.Kfla_6221"/>
<protein>
    <submittedName>
        <fullName evidence="1">Uncharacterized protein</fullName>
    </submittedName>
</protein>
<dbReference type="AlphaFoldDB" id="D2PVI4"/>
<dbReference type="Gene3D" id="6.10.140.2180">
    <property type="match status" value="1"/>
</dbReference>
<proteinExistence type="evidence at protein level"/>
<evidence type="ECO:0007829" key="3">
    <source>
        <dbReference type="PDB" id="4G6Q"/>
    </source>
</evidence>
<dbReference type="SUPFAM" id="SSF46785">
    <property type="entry name" value="Winged helix' DNA-binding domain"/>
    <property type="match status" value="1"/>
</dbReference>
<dbReference type="SMR" id="D2PVI4"/>
<dbReference type="InterPro" id="IPR036390">
    <property type="entry name" value="WH_DNA-bd_sf"/>
</dbReference>
<keyword evidence="2" id="KW-1185">Reference proteome</keyword>
<accession>D2PVI4</accession>
<dbReference type="EvolutionaryTrace" id="D2PVI4"/>
<reference evidence="1 2" key="2">
    <citation type="journal article" date="2010" name="Stand. Genomic Sci.">
        <title>Complete genome sequence of Kribbella flavida type strain (IFO 14399).</title>
        <authorList>
            <person name="Pukall R."/>
            <person name="Lapidus A."/>
            <person name="Glavina Del Rio T."/>
            <person name="Copeland A."/>
            <person name="Tice H."/>
            <person name="Cheng J.-F."/>
            <person name="Lucas S."/>
            <person name="Chen F."/>
            <person name="Nolan M."/>
            <person name="LaButti K."/>
            <person name="Pati A."/>
            <person name="Ivanova N."/>
            <person name="Mavrommatis K."/>
            <person name="Mikhailova N."/>
            <person name="Pitluck S."/>
            <person name="Bruce D."/>
            <person name="Goodwin L."/>
            <person name="Land M."/>
            <person name="Hauser L."/>
            <person name="Chang Y.-J."/>
            <person name="Jeffries C.D."/>
            <person name="Chen A."/>
            <person name="Palaniappan K."/>
            <person name="Chain P."/>
            <person name="Rohde M."/>
            <person name="Goeker M."/>
            <person name="Bristow J."/>
            <person name="Eisen J.A."/>
            <person name="Markowitz V."/>
            <person name="Hugenholtz P."/>
            <person name="Kyrpides N.C."/>
            <person name="Klenk H.-P."/>
            <person name="Brettin T."/>
        </authorList>
    </citation>
    <scope>NUCLEOTIDE SEQUENCE [LARGE SCALE GENOMIC DNA]</scope>
    <source>
        <strain evidence="2">DSM 17836 / JCM 10339 / NBRC 14399</strain>
    </source>
</reference>
<organism evidence="1 2">
    <name type="scientific">Kribbella flavida (strain DSM 17836 / JCM 10339 / NBRC 14399)</name>
    <dbReference type="NCBI Taxonomy" id="479435"/>
    <lineage>
        <taxon>Bacteria</taxon>
        <taxon>Bacillati</taxon>
        <taxon>Actinomycetota</taxon>
        <taxon>Actinomycetes</taxon>
        <taxon>Propionibacteriales</taxon>
        <taxon>Kribbellaceae</taxon>
        <taxon>Kribbella</taxon>
    </lineage>
</organism>
<dbReference type="PDBsum" id="4G6Q"/>
<evidence type="ECO:0000313" key="1">
    <source>
        <dbReference type="EMBL" id="ADB35224.1"/>
    </source>
</evidence>
<reference evidence="2" key="1">
    <citation type="submission" date="2009-09" db="EMBL/GenBank/DDBJ databases">
        <title>The complete genome of Kribbella flavida DSM 17836.</title>
        <authorList>
            <consortium name="US DOE Joint Genome Institute (JGI-PGF)"/>
            <person name="Lucas S."/>
            <person name="Copeland A."/>
            <person name="Lapidus A."/>
            <person name="Glavina del Rio T."/>
            <person name="Dalin E."/>
            <person name="Tice H."/>
            <person name="Bruce D."/>
            <person name="Goodwin L."/>
            <person name="Pitluck S."/>
            <person name="Kyrpides N."/>
            <person name="Mavromatis K."/>
            <person name="Ivanova N."/>
            <person name="Saunders E."/>
            <person name="Brettin T."/>
            <person name="Detter J.C."/>
            <person name="Han C."/>
            <person name="Larimer F."/>
            <person name="Land M."/>
            <person name="Hauser L."/>
            <person name="Markowitz V."/>
            <person name="Cheng J.-F."/>
            <person name="Hugenholtz P."/>
            <person name="Woyke T."/>
            <person name="Wu D."/>
            <person name="Pukall R."/>
            <person name="Klenk H.-P."/>
            <person name="Eisen J.A."/>
        </authorList>
    </citation>
    <scope>NUCLEOTIDE SEQUENCE [LARGE SCALE GENOMIC DNA]</scope>
    <source>
        <strain evidence="2">DSM 17836 / JCM 10339 / NBRC 14399</strain>
    </source>
</reference>
<dbReference type="CDD" id="cd00090">
    <property type="entry name" value="HTH_ARSR"/>
    <property type="match status" value="1"/>
</dbReference>
<dbReference type="HOGENOM" id="CLU_100916_0_0_11"/>
<dbReference type="InterPro" id="IPR036388">
    <property type="entry name" value="WH-like_DNA-bd_sf"/>
</dbReference>
<dbReference type="Proteomes" id="UP000007967">
    <property type="component" value="Chromosome"/>
</dbReference>
<dbReference type="Pfam" id="PF12840">
    <property type="entry name" value="HTH_20"/>
    <property type="match status" value="1"/>
</dbReference>
<evidence type="ECO:0000313" key="2">
    <source>
        <dbReference type="Proteomes" id="UP000007967"/>
    </source>
</evidence>
<gene>
    <name evidence="1" type="ordered locus">Kfla_6221</name>
</gene>
<dbReference type="KEGG" id="kfl:Kfla_6221"/>
<reference evidence="3" key="3">
    <citation type="submission" date="2012-07" db="PDB data bank">
        <title>The crystal structure of a functionally unknown protein Kfla_6221 from Kribbella flavida DSM 17836, CASP Target.</title>
        <authorList>
            <person name="Tan K."/>
            <person name="Chhor G."/>
            <person name="Endres M."/>
            <person name="Joachimiak A."/>
        </authorList>
    </citation>
    <scope>X-RAY CRYSTALLOGRAPHY (2.08 ANGSTROMS)</scope>
</reference>
<name>D2PVI4_KRIFD</name>
<dbReference type="RefSeq" id="WP_012923777.1">
    <property type="nucleotide sequence ID" value="NC_013729.1"/>
</dbReference>
<dbReference type="Gene3D" id="1.10.10.10">
    <property type="entry name" value="Winged helix-like DNA-binding domain superfamily/Winged helix DNA-binding domain"/>
    <property type="match status" value="1"/>
</dbReference>
<dbReference type="EMBL" id="CP001736">
    <property type="protein sequence ID" value="ADB35224.1"/>
    <property type="molecule type" value="Genomic_DNA"/>
</dbReference>
<dbReference type="InterPro" id="IPR011991">
    <property type="entry name" value="ArsR-like_HTH"/>
</dbReference>